<dbReference type="GO" id="GO:0016020">
    <property type="term" value="C:membrane"/>
    <property type="evidence" value="ECO:0007669"/>
    <property type="project" value="UniProtKB-SubCell"/>
</dbReference>
<keyword evidence="4 5" id="KW-0472">Membrane</keyword>
<dbReference type="EMBL" id="AMEQ01000025">
    <property type="protein sequence ID" value="EKY01524.1"/>
    <property type="molecule type" value="Genomic_DNA"/>
</dbReference>
<dbReference type="PATRIC" id="fig|1127696.3.peg.820"/>
<organism evidence="7 8">
    <name type="scientific">Porphyromonas catoniae F0037</name>
    <dbReference type="NCBI Taxonomy" id="1127696"/>
    <lineage>
        <taxon>Bacteria</taxon>
        <taxon>Pseudomonadati</taxon>
        <taxon>Bacteroidota</taxon>
        <taxon>Bacteroidia</taxon>
        <taxon>Bacteroidales</taxon>
        <taxon>Porphyromonadaceae</taxon>
        <taxon>Porphyromonas</taxon>
    </lineage>
</organism>
<protein>
    <recommendedName>
        <fullName evidence="6">ABC-2 type transporter transmembrane domain-containing protein</fullName>
    </recommendedName>
</protein>
<dbReference type="HOGENOM" id="CLU_046841_0_0_10"/>
<feature type="transmembrane region" description="Helical" evidence="5">
    <location>
        <begin position="379"/>
        <end position="400"/>
    </location>
</feature>
<dbReference type="Gene3D" id="3.40.190.10">
    <property type="entry name" value="Periplasmic binding protein-like II"/>
    <property type="match status" value="1"/>
</dbReference>
<feature type="transmembrane region" description="Helical" evidence="5">
    <location>
        <begin position="328"/>
        <end position="347"/>
    </location>
</feature>
<dbReference type="InterPro" id="IPR013525">
    <property type="entry name" value="ABC2_TM"/>
</dbReference>
<proteinExistence type="predicted"/>
<sequence>MNKLKLVIAREFLSRVRKRSFWVMTLLFPIIMLGVSIVPILLAQSGTDSQRVAIIDHTGKYLSLFKDRDAYTFVTADRSIEGYKAADRPEDITAILEIRQDLLEEPSAISLFSFKQLPRGLEDYINTTLSGYLTDQKISSYQIPGLKEAIAESKVNISVTTYKWNEEGDATTSSSAMASIIGMGLTLLSYMFIMTYGGMVLQGVQEEKKSRILEIMVSSVKPKDLMMGKIIGIGLAGIVQIFVWIVLLTAGGIALQSVLGMSTAESTGAMNPASTSEMIQALQALRGVNFVEIILCFVLFFVGGYLFYASILAALSATVSSDEDSSQLMIPVVLIMVFSIYVGMASADNPDGALAFWCSMIPITSPVVMMVRLPFEVPLWQVVLSLVLLFLSFIGTSYFGGKIYRIGILMYGKKPSLKELWRWAKYK</sequence>
<keyword evidence="3 5" id="KW-1133">Transmembrane helix</keyword>
<dbReference type="GO" id="GO:0140359">
    <property type="term" value="F:ABC-type transporter activity"/>
    <property type="evidence" value="ECO:0007669"/>
    <property type="project" value="InterPro"/>
</dbReference>
<evidence type="ECO:0000256" key="2">
    <source>
        <dbReference type="ARBA" id="ARBA00022692"/>
    </source>
</evidence>
<comment type="caution">
    <text evidence="7">The sequence shown here is derived from an EMBL/GenBank/DDBJ whole genome shotgun (WGS) entry which is preliminary data.</text>
</comment>
<feature type="transmembrane region" description="Helical" evidence="5">
    <location>
        <begin position="225"/>
        <end position="247"/>
    </location>
</feature>
<evidence type="ECO:0000256" key="4">
    <source>
        <dbReference type="ARBA" id="ARBA00023136"/>
    </source>
</evidence>
<dbReference type="RefSeq" id="WP_005469287.1">
    <property type="nucleotide sequence ID" value="NZ_KB291046.1"/>
</dbReference>
<dbReference type="STRING" id="1127696.HMPREF9134_00901"/>
<name>L1NDD3_9PORP</name>
<dbReference type="PANTHER" id="PTHR43471">
    <property type="entry name" value="ABC TRANSPORTER PERMEASE"/>
    <property type="match status" value="1"/>
</dbReference>
<dbReference type="Pfam" id="PF12698">
    <property type="entry name" value="ABC2_membrane_3"/>
    <property type="match status" value="1"/>
</dbReference>
<evidence type="ECO:0000313" key="7">
    <source>
        <dbReference type="EMBL" id="EKY01524.1"/>
    </source>
</evidence>
<dbReference type="PANTHER" id="PTHR43471:SF3">
    <property type="entry name" value="ABC TRANSPORTER PERMEASE PROTEIN NATB"/>
    <property type="match status" value="1"/>
</dbReference>
<keyword evidence="2 5" id="KW-0812">Transmembrane</keyword>
<evidence type="ECO:0000256" key="3">
    <source>
        <dbReference type="ARBA" id="ARBA00022989"/>
    </source>
</evidence>
<feature type="transmembrane region" description="Helical" evidence="5">
    <location>
        <begin position="180"/>
        <end position="204"/>
    </location>
</feature>
<feature type="transmembrane region" description="Helical" evidence="5">
    <location>
        <begin position="293"/>
        <end position="316"/>
    </location>
</feature>
<dbReference type="AlphaFoldDB" id="L1NDD3"/>
<reference evidence="7 8" key="1">
    <citation type="submission" date="2012-05" db="EMBL/GenBank/DDBJ databases">
        <authorList>
            <person name="Weinstock G."/>
            <person name="Sodergren E."/>
            <person name="Lobos E.A."/>
            <person name="Fulton L."/>
            <person name="Fulton R."/>
            <person name="Courtney L."/>
            <person name="Fronick C."/>
            <person name="O'Laughlin M."/>
            <person name="Godfrey J."/>
            <person name="Wilson R.M."/>
            <person name="Miner T."/>
            <person name="Farmer C."/>
            <person name="Delehaunty K."/>
            <person name="Cordes M."/>
            <person name="Minx P."/>
            <person name="Tomlinson C."/>
            <person name="Chen J."/>
            <person name="Wollam A."/>
            <person name="Pepin K.H."/>
            <person name="Bhonagiri V."/>
            <person name="Zhang X."/>
            <person name="Suruliraj S."/>
            <person name="Warren W."/>
            <person name="Mitreva M."/>
            <person name="Mardis E.R."/>
            <person name="Wilson R.K."/>
        </authorList>
    </citation>
    <scope>NUCLEOTIDE SEQUENCE [LARGE SCALE GENOMIC DNA]</scope>
    <source>
        <strain evidence="7 8">F0037</strain>
    </source>
</reference>
<dbReference type="SUPFAM" id="SSF53850">
    <property type="entry name" value="Periplasmic binding protein-like II"/>
    <property type="match status" value="1"/>
</dbReference>
<comment type="subcellular location">
    <subcellularLocation>
        <location evidence="1">Membrane</location>
        <topology evidence="1">Multi-pass membrane protein</topology>
    </subcellularLocation>
</comment>
<feature type="domain" description="ABC-2 type transporter transmembrane" evidence="6">
    <location>
        <begin position="19"/>
        <end position="394"/>
    </location>
</feature>
<feature type="transmembrane region" description="Helical" evidence="5">
    <location>
        <begin position="21"/>
        <end position="42"/>
    </location>
</feature>
<dbReference type="eggNOG" id="COG1668">
    <property type="taxonomic scope" value="Bacteria"/>
</dbReference>
<evidence type="ECO:0000259" key="6">
    <source>
        <dbReference type="Pfam" id="PF12698"/>
    </source>
</evidence>
<evidence type="ECO:0000256" key="1">
    <source>
        <dbReference type="ARBA" id="ARBA00004141"/>
    </source>
</evidence>
<evidence type="ECO:0000256" key="5">
    <source>
        <dbReference type="SAM" id="Phobius"/>
    </source>
</evidence>
<dbReference type="Proteomes" id="UP000010408">
    <property type="component" value="Unassembled WGS sequence"/>
</dbReference>
<gene>
    <name evidence="7" type="ORF">HMPREF9134_00901</name>
</gene>
<accession>L1NDD3</accession>
<evidence type="ECO:0000313" key="8">
    <source>
        <dbReference type="Proteomes" id="UP000010408"/>
    </source>
</evidence>